<evidence type="ECO:0000256" key="4">
    <source>
        <dbReference type="ARBA" id="ARBA00023157"/>
    </source>
</evidence>
<sequence>MMATRRLTAVQNLAIFGFVVLVLSATLCTSQGLSCLPRQYIKYDAVKPGCRTQRITIYGCFGRCHTSEIPKLLPPYKESNHAMCSYGQTESRVILLDDCDPGVDPTFQYEDALSCACKKCEPWNTFCQGF</sequence>
<keyword evidence="5" id="KW-0732">Signal</keyword>
<comment type="subcellular location">
    <subcellularLocation>
        <location evidence="1">Secreted</location>
    </subcellularLocation>
</comment>
<evidence type="ECO:0000256" key="1">
    <source>
        <dbReference type="ARBA" id="ARBA00004613"/>
    </source>
</evidence>
<evidence type="ECO:0000259" key="6">
    <source>
        <dbReference type="Pfam" id="PF00007"/>
    </source>
</evidence>
<protein>
    <submittedName>
        <fullName evidence="7">Glycoprotein hormone beta-5-type 3</fullName>
    </submittedName>
</protein>
<dbReference type="PANTHER" id="PTHR11515:SF13">
    <property type="entry name" value="GLYCOPROTEIN HORMONE BETA 5, ISOFORM A"/>
    <property type="match status" value="1"/>
</dbReference>
<dbReference type="Gene3D" id="2.10.90.10">
    <property type="entry name" value="Cystine-knot cytokines"/>
    <property type="match status" value="1"/>
</dbReference>
<dbReference type="OrthoDB" id="10006958at2759"/>
<dbReference type="GO" id="GO:0005737">
    <property type="term" value="C:cytoplasm"/>
    <property type="evidence" value="ECO:0007669"/>
    <property type="project" value="TreeGrafter"/>
</dbReference>
<evidence type="ECO:0000256" key="3">
    <source>
        <dbReference type="ARBA" id="ARBA00022525"/>
    </source>
</evidence>
<keyword evidence="3" id="KW-0964">Secreted</keyword>
<name>A0A0U2NCY9_ASTRU</name>
<feature type="chain" id="PRO_5006831489" evidence="5">
    <location>
        <begin position="25"/>
        <end position="130"/>
    </location>
</feature>
<dbReference type="InterPro" id="IPR006208">
    <property type="entry name" value="Glyco_hormone_CN"/>
</dbReference>
<proteinExistence type="evidence at transcript level"/>
<dbReference type="SMART" id="SM00068">
    <property type="entry name" value="GHB"/>
    <property type="match status" value="1"/>
</dbReference>
<evidence type="ECO:0000256" key="5">
    <source>
        <dbReference type="SAM" id="SignalP"/>
    </source>
</evidence>
<feature type="domain" description="Glycoprotein hormone subunit beta" evidence="6">
    <location>
        <begin position="44"/>
        <end position="128"/>
    </location>
</feature>
<keyword evidence="4" id="KW-1015">Disulfide bond</keyword>
<dbReference type="GO" id="GO:0005179">
    <property type="term" value="F:hormone activity"/>
    <property type="evidence" value="ECO:0007669"/>
    <property type="project" value="InterPro"/>
</dbReference>
<dbReference type="PANTHER" id="PTHR11515">
    <property type="entry name" value="GLYCOPROTEIN HORMONE BETA CHAIN"/>
    <property type="match status" value="1"/>
</dbReference>
<dbReference type="Pfam" id="PF00007">
    <property type="entry name" value="Cys_knot"/>
    <property type="match status" value="1"/>
</dbReference>
<dbReference type="CDD" id="cd00069">
    <property type="entry name" value="GHB_like"/>
    <property type="match status" value="1"/>
</dbReference>
<reference evidence="7" key="1">
    <citation type="submission" date="2015-08" db="EMBL/GenBank/DDBJ databases">
        <authorList>
            <person name="Babu N.S."/>
            <person name="Beckwith C.J."/>
            <person name="Beseler K.G."/>
            <person name="Brison A."/>
            <person name="Carone J.V."/>
            <person name="Caskin T.P."/>
            <person name="Diamond M."/>
            <person name="Durham M.E."/>
            <person name="Foxe J.M."/>
            <person name="Go M."/>
            <person name="Henderson B.A."/>
            <person name="Jones I.B."/>
            <person name="McGettigan J.A."/>
            <person name="Micheletti S.J."/>
            <person name="Nasrallah M.E."/>
            <person name="Ortiz D."/>
            <person name="Piller C.R."/>
            <person name="Privatt S.R."/>
            <person name="Schneider S.L."/>
            <person name="Sharp S."/>
            <person name="Smith T.C."/>
            <person name="Stanton J.D."/>
            <person name="Ullery H.E."/>
            <person name="Wilson R.J."/>
            <person name="Serrano M.G."/>
            <person name="Buck G."/>
            <person name="Lee V."/>
            <person name="Wang Y."/>
            <person name="Carvalho R."/>
            <person name="Voegtly L."/>
            <person name="Shi R."/>
            <person name="Duckworth R."/>
            <person name="Johnson A."/>
            <person name="Loviza R."/>
            <person name="Walstead R."/>
            <person name="Shah Z."/>
            <person name="Kiflezghi M."/>
            <person name="Wade K."/>
            <person name="Ball S.L."/>
            <person name="Bradley K.W."/>
            <person name="Asai D.J."/>
            <person name="Bowman C.A."/>
            <person name="Russell D.A."/>
            <person name="Pope W.H."/>
            <person name="Jacobs-Sera D."/>
            <person name="Hendrix R.W."/>
            <person name="Hatfull G.F."/>
        </authorList>
    </citation>
    <scope>NUCLEOTIDE SEQUENCE</scope>
    <source>
        <tissue evidence="7">Radial nerve</tissue>
    </source>
</reference>
<evidence type="ECO:0000256" key="2">
    <source>
        <dbReference type="ARBA" id="ARBA00006552"/>
    </source>
</evidence>
<dbReference type="InterPro" id="IPR029034">
    <property type="entry name" value="Cystine-knot_cytokine"/>
</dbReference>
<accession>A0A0U2NCY9</accession>
<dbReference type="EMBL" id="KT601725">
    <property type="protein sequence ID" value="ALJ99967.1"/>
    <property type="molecule type" value="mRNA"/>
</dbReference>
<dbReference type="GO" id="GO:0007186">
    <property type="term" value="P:G protein-coupled receptor signaling pathway"/>
    <property type="evidence" value="ECO:0007669"/>
    <property type="project" value="TreeGrafter"/>
</dbReference>
<dbReference type="AlphaFoldDB" id="A0A0U2NCY9"/>
<feature type="signal peptide" evidence="5">
    <location>
        <begin position="1"/>
        <end position="24"/>
    </location>
</feature>
<evidence type="ECO:0000313" key="7">
    <source>
        <dbReference type="EMBL" id="ALJ99967.1"/>
    </source>
</evidence>
<dbReference type="SUPFAM" id="SSF57501">
    <property type="entry name" value="Cystine-knot cytokines"/>
    <property type="match status" value="1"/>
</dbReference>
<comment type="similarity">
    <text evidence="2">Belongs to the glycoprotein hormones subunit beta family.</text>
</comment>
<dbReference type="InterPro" id="IPR001545">
    <property type="entry name" value="Gonadotropin_bsu"/>
</dbReference>
<dbReference type="GO" id="GO:0005615">
    <property type="term" value="C:extracellular space"/>
    <property type="evidence" value="ECO:0007669"/>
    <property type="project" value="TreeGrafter"/>
</dbReference>
<organism evidence="7">
    <name type="scientific">Asterias rubens</name>
    <name type="common">Common European starfish</name>
    <name type="synonym">Asterias vulgaris</name>
    <dbReference type="NCBI Taxonomy" id="7604"/>
    <lineage>
        <taxon>Eukaryota</taxon>
        <taxon>Metazoa</taxon>
        <taxon>Echinodermata</taxon>
        <taxon>Eleutherozoa</taxon>
        <taxon>Asterozoa</taxon>
        <taxon>Asteroidea</taxon>
        <taxon>Forcipulatacea</taxon>
        <taxon>Forcipulatida</taxon>
        <taxon>Asteriidae</taxon>
        <taxon>Asterias</taxon>
    </lineage>
</organism>